<evidence type="ECO:0000259" key="5">
    <source>
        <dbReference type="Pfam" id="PF14905"/>
    </source>
</evidence>
<dbReference type="Gene3D" id="2.40.170.20">
    <property type="entry name" value="TonB-dependent receptor, beta-barrel domain"/>
    <property type="match status" value="1"/>
</dbReference>
<dbReference type="SUPFAM" id="SSF49464">
    <property type="entry name" value="Carboxypeptidase regulatory domain-like"/>
    <property type="match status" value="1"/>
</dbReference>
<dbReference type="Gene3D" id="2.170.130.10">
    <property type="entry name" value="TonB-dependent receptor, plug domain"/>
    <property type="match status" value="1"/>
</dbReference>
<dbReference type="PANTHER" id="PTHR40980">
    <property type="entry name" value="PLUG DOMAIN-CONTAINING PROTEIN"/>
    <property type="match status" value="1"/>
</dbReference>
<dbReference type="InterPro" id="IPR041700">
    <property type="entry name" value="OMP_b-brl_3"/>
</dbReference>
<gene>
    <name evidence="6" type="ORF">BTO18_15395</name>
</gene>
<dbReference type="InterPro" id="IPR008969">
    <property type="entry name" value="CarboxyPept-like_regulatory"/>
</dbReference>
<dbReference type="RefSeq" id="WP_105017074.1">
    <property type="nucleotide sequence ID" value="NZ_MSCN01000001.1"/>
</dbReference>
<keyword evidence="2" id="KW-0472">Membrane</keyword>
<name>A0A2S7WT36_9FLAO</name>
<feature type="region of interest" description="Disordered" evidence="4">
    <location>
        <begin position="768"/>
        <end position="790"/>
    </location>
</feature>
<dbReference type="Pfam" id="PF13715">
    <property type="entry name" value="CarbopepD_reg_2"/>
    <property type="match status" value="1"/>
</dbReference>
<dbReference type="Pfam" id="PF14905">
    <property type="entry name" value="OMP_b-brl_3"/>
    <property type="match status" value="1"/>
</dbReference>
<evidence type="ECO:0000256" key="4">
    <source>
        <dbReference type="SAM" id="MobiDB-lite"/>
    </source>
</evidence>
<dbReference type="EMBL" id="MSCN01000001">
    <property type="protein sequence ID" value="PQJ80471.1"/>
    <property type="molecule type" value="Genomic_DNA"/>
</dbReference>
<comment type="subcellular location">
    <subcellularLocation>
        <location evidence="1">Cell outer membrane</location>
    </subcellularLocation>
</comment>
<dbReference type="SUPFAM" id="SSF56935">
    <property type="entry name" value="Porins"/>
    <property type="match status" value="1"/>
</dbReference>
<organism evidence="6 7">
    <name type="scientific">Polaribacter porphyrae</name>
    <dbReference type="NCBI Taxonomy" id="1137780"/>
    <lineage>
        <taxon>Bacteria</taxon>
        <taxon>Pseudomonadati</taxon>
        <taxon>Bacteroidota</taxon>
        <taxon>Flavobacteriia</taxon>
        <taxon>Flavobacteriales</taxon>
        <taxon>Flavobacteriaceae</taxon>
    </lineage>
</organism>
<reference evidence="6 7" key="1">
    <citation type="submission" date="2016-12" db="EMBL/GenBank/DDBJ databases">
        <title>Trade-off between light-utilization and light-protection in marine flavobacteria.</title>
        <authorList>
            <person name="Kumagai Y."/>
            <person name="Yoshizawa S."/>
            <person name="Kogure K."/>
            <person name="Iwasaki W."/>
        </authorList>
    </citation>
    <scope>NUCLEOTIDE SEQUENCE [LARGE SCALE GENOMIC DNA]</scope>
    <source>
        <strain evidence="6 7">NBRC 108759</strain>
    </source>
</reference>
<keyword evidence="3" id="KW-0998">Cell outer membrane</keyword>
<keyword evidence="7" id="KW-1185">Reference proteome</keyword>
<dbReference type="Proteomes" id="UP000238882">
    <property type="component" value="Unassembled WGS sequence"/>
</dbReference>
<dbReference type="AlphaFoldDB" id="A0A2S7WT36"/>
<dbReference type="PANTHER" id="PTHR40980:SF4">
    <property type="entry name" value="TONB-DEPENDENT RECEPTOR-LIKE BETA-BARREL DOMAIN-CONTAINING PROTEIN"/>
    <property type="match status" value="1"/>
</dbReference>
<protein>
    <submittedName>
        <fullName evidence="6">TonB-dependent receptor</fullName>
    </submittedName>
</protein>
<feature type="compositionally biased region" description="Basic and acidic residues" evidence="4">
    <location>
        <begin position="778"/>
        <end position="790"/>
    </location>
</feature>
<evidence type="ECO:0000313" key="6">
    <source>
        <dbReference type="EMBL" id="PQJ80471.1"/>
    </source>
</evidence>
<comment type="caution">
    <text evidence="6">The sequence shown here is derived from an EMBL/GenBank/DDBJ whole genome shotgun (WGS) entry which is preliminary data.</text>
</comment>
<feature type="domain" description="Outer membrane protein beta-barrel" evidence="5">
    <location>
        <begin position="364"/>
        <end position="763"/>
    </location>
</feature>
<dbReference type="InterPro" id="IPR037066">
    <property type="entry name" value="Plug_dom_sf"/>
</dbReference>
<sequence length="790" mass="89654">MKKTITTLLIIFSSLSIFSQYKITGKIIDEQKESLPFANIIVYKTGDEQNPKGAVTDDNGFFSVENLSTGKYKMEISMLGFKTEKIAEFQLNENKTFNITLKEESQTLNEVVIKSKRPVIRQTAEKLIVDLEKSEMINTNLQDVMRKIPGVLVTNNGISIAGNRGVRILINNKTTEYMDVETLLRDFPADNIAKIEVIEQPGAEYEASGSGAIINIILKKNVRLGTHGSATAWVGEDEGFEYGTSFSIASYKNKLNWQARVNHSQPTWRDDLFLVRTVGNETYDQVTKEPYDPVNNTISGNLDYYINDKHSIGVSGRLSTRSSERIATSKTIISDANNTETLFSENSFDRDRTNYNINPYYEYKTDSERLLLDFNYIDFTNDNTNTLYDVAGSTIPFTDRRYIQDGTYNIKTYRLDYSKEFTENFKLSAGSRFADVTTDNDLQSFIDDNNGGFDPVDTESSRFVIDETILAFYTKINATFGKWSFSGGLRYEDSNTDGTSTFMENGQTKTVVQPRPIQKLFPSASISRKFNDILGASLSYSYRIQRPGYNSLNAFQQFLDPFSASEGNPRLAPSFTNNFQFNLTYEGQPFFTIGYSKTDDVIFQLIKQDNTTAQIRQQEVNVENNSNWNFRLFAPLSFIKGLDGYTGIIVTNTDYQSSTFGVDLNQWNTYWFIQASYELPWDINFEMSGNYGTGALEGQIEVDWLAELDFSFGKKFLDDKLKVNLGFNKMLNRGFVGNIDYGNGTAAVESNGSRQNIQLRLSYSFGSKFGKKKSSRNQNRDEENRINSNN</sequence>
<evidence type="ECO:0000313" key="7">
    <source>
        <dbReference type="Proteomes" id="UP000238882"/>
    </source>
</evidence>
<dbReference type="InterPro" id="IPR036942">
    <property type="entry name" value="Beta-barrel_TonB_sf"/>
</dbReference>
<dbReference type="Gene3D" id="2.60.40.1120">
    <property type="entry name" value="Carboxypeptidase-like, regulatory domain"/>
    <property type="match status" value="1"/>
</dbReference>
<dbReference type="GO" id="GO:0009279">
    <property type="term" value="C:cell outer membrane"/>
    <property type="evidence" value="ECO:0007669"/>
    <property type="project" value="UniProtKB-SubCell"/>
</dbReference>
<accession>A0A2S7WT36</accession>
<dbReference type="OrthoDB" id="8764943at2"/>
<keyword evidence="6" id="KW-0675">Receptor</keyword>
<evidence type="ECO:0000256" key="3">
    <source>
        <dbReference type="ARBA" id="ARBA00023237"/>
    </source>
</evidence>
<proteinExistence type="predicted"/>
<evidence type="ECO:0000256" key="2">
    <source>
        <dbReference type="ARBA" id="ARBA00023136"/>
    </source>
</evidence>
<evidence type="ECO:0000256" key="1">
    <source>
        <dbReference type="ARBA" id="ARBA00004442"/>
    </source>
</evidence>